<feature type="compositionally biased region" description="Basic residues" evidence="1">
    <location>
        <begin position="106"/>
        <end position="117"/>
    </location>
</feature>
<keyword evidence="3" id="KW-1185">Reference proteome</keyword>
<accession>A0A368TSA9</accession>
<dbReference type="AlphaFoldDB" id="A0A368TSA9"/>
<comment type="caution">
    <text evidence="2">The sequence shown here is derived from an EMBL/GenBank/DDBJ whole genome shotgun (WGS) entry which is preliminary data.</text>
</comment>
<evidence type="ECO:0000256" key="1">
    <source>
        <dbReference type="SAM" id="MobiDB-lite"/>
    </source>
</evidence>
<dbReference type="CDD" id="cd08054">
    <property type="entry name" value="gp6"/>
    <property type="match status" value="1"/>
</dbReference>
<evidence type="ECO:0000313" key="3">
    <source>
        <dbReference type="Proteomes" id="UP000252405"/>
    </source>
</evidence>
<dbReference type="Proteomes" id="UP000252405">
    <property type="component" value="Unassembled WGS sequence"/>
</dbReference>
<dbReference type="EMBL" id="QPII01000015">
    <property type="protein sequence ID" value="RCV87481.1"/>
    <property type="molecule type" value="Genomic_DNA"/>
</dbReference>
<dbReference type="Pfam" id="PF05135">
    <property type="entry name" value="Phage_connect_1"/>
    <property type="match status" value="1"/>
</dbReference>
<name>A0A368TSA9_9GAMM</name>
<sequence length="117" mass="13232">MTTTLAEAKAHLRVMHDQDDQFIEHLIEAAEGHAAAILGDDMPNPMPAAIHAAVMLLVSDLYENRERHFDRTHYENTTCQMLLAPFRPLRCCDASRTTTPPPSTSRRLRRPKTRTPA</sequence>
<reference evidence="2 3" key="1">
    <citation type="submission" date="2018-07" db="EMBL/GenBank/DDBJ databases">
        <title>Halomonas montanilacus sp. nov., isolated from Lake Pengyan on Tibetan Plateau.</title>
        <authorList>
            <person name="Lu H."/>
            <person name="Xing P."/>
            <person name="Wu Q."/>
        </authorList>
    </citation>
    <scope>NUCLEOTIDE SEQUENCE [LARGE SCALE GENOMIC DNA]</scope>
    <source>
        <strain evidence="2 3">PYC7W</strain>
    </source>
</reference>
<dbReference type="InterPro" id="IPR021146">
    <property type="entry name" value="Phage_gp6-like_head-tail"/>
</dbReference>
<organism evidence="2 3">
    <name type="scientific">Billgrantia montanilacus</name>
    <dbReference type="NCBI Taxonomy" id="2282305"/>
    <lineage>
        <taxon>Bacteria</taxon>
        <taxon>Pseudomonadati</taxon>
        <taxon>Pseudomonadota</taxon>
        <taxon>Gammaproteobacteria</taxon>
        <taxon>Oceanospirillales</taxon>
        <taxon>Halomonadaceae</taxon>
        <taxon>Billgrantia</taxon>
    </lineage>
</organism>
<gene>
    <name evidence="2" type="ORF">DU505_17060</name>
</gene>
<dbReference type="Gene3D" id="1.10.3230.30">
    <property type="entry name" value="Phage gp6-like head-tail connector protein"/>
    <property type="match status" value="1"/>
</dbReference>
<proteinExistence type="predicted"/>
<dbReference type="OrthoDB" id="8452319at2"/>
<dbReference type="RefSeq" id="WP_114480189.1">
    <property type="nucleotide sequence ID" value="NZ_QPII01000015.1"/>
</dbReference>
<dbReference type="NCBIfam" id="TIGR01560">
    <property type="entry name" value="put_DNA_pack"/>
    <property type="match status" value="1"/>
</dbReference>
<evidence type="ECO:0000313" key="2">
    <source>
        <dbReference type="EMBL" id="RCV87481.1"/>
    </source>
</evidence>
<feature type="region of interest" description="Disordered" evidence="1">
    <location>
        <begin position="93"/>
        <end position="117"/>
    </location>
</feature>
<protein>
    <submittedName>
        <fullName evidence="2">Phage gp6-like head-tail connector protein</fullName>
    </submittedName>
</protein>
<dbReference type="InterPro" id="IPR006450">
    <property type="entry name" value="Phage_HK97_gp6-like"/>
</dbReference>